<dbReference type="InterPro" id="IPR013321">
    <property type="entry name" value="Arc_rbn_hlx_hlx"/>
</dbReference>
<keyword evidence="3" id="KW-0238">DNA-binding</keyword>
<feature type="domain" description="Arc-like DNA binding" evidence="2">
    <location>
        <begin position="17"/>
        <end position="57"/>
    </location>
</feature>
<reference evidence="3 4" key="1">
    <citation type="submission" date="2019-11" db="EMBL/GenBank/DDBJ databases">
        <title>The genome sequence of Methylocystis heyeri.</title>
        <authorList>
            <person name="Oshkin I.Y."/>
            <person name="Miroshnikov K."/>
            <person name="Dedysh S.N."/>
        </authorList>
    </citation>
    <scope>NUCLEOTIDE SEQUENCE [LARGE SCALE GENOMIC DNA]</scope>
    <source>
        <strain evidence="3 4">H2</strain>
    </source>
</reference>
<feature type="coiled-coil region" evidence="1">
    <location>
        <begin position="77"/>
        <end position="104"/>
    </location>
</feature>
<keyword evidence="4" id="KW-1185">Reference proteome</keyword>
<protein>
    <submittedName>
        <fullName evidence="3">Arc family DNA-binding protein</fullName>
    </submittedName>
</protein>
<dbReference type="AlphaFoldDB" id="A0A6B8KEF0"/>
<dbReference type="InterPro" id="IPR005569">
    <property type="entry name" value="Arc_DNA-bd_dom"/>
</dbReference>
<dbReference type="GO" id="GO:0006355">
    <property type="term" value="P:regulation of DNA-templated transcription"/>
    <property type="evidence" value="ECO:0007669"/>
    <property type="project" value="InterPro"/>
</dbReference>
<dbReference type="SUPFAM" id="SSF47598">
    <property type="entry name" value="Ribbon-helix-helix"/>
    <property type="match status" value="1"/>
</dbReference>
<dbReference type="Proteomes" id="UP000309061">
    <property type="component" value="Chromosome"/>
</dbReference>
<evidence type="ECO:0000259" key="2">
    <source>
        <dbReference type="Pfam" id="PF03869"/>
    </source>
</evidence>
<dbReference type="Pfam" id="PF03869">
    <property type="entry name" value="Arc"/>
    <property type="match status" value="1"/>
</dbReference>
<organism evidence="3 4">
    <name type="scientific">Methylocystis heyeri</name>
    <dbReference type="NCBI Taxonomy" id="391905"/>
    <lineage>
        <taxon>Bacteria</taxon>
        <taxon>Pseudomonadati</taxon>
        <taxon>Pseudomonadota</taxon>
        <taxon>Alphaproteobacteria</taxon>
        <taxon>Hyphomicrobiales</taxon>
        <taxon>Methylocystaceae</taxon>
        <taxon>Methylocystis</taxon>
    </lineage>
</organism>
<gene>
    <name evidence="3" type="ORF">H2LOC_013720</name>
</gene>
<dbReference type="GO" id="GO:0003677">
    <property type="term" value="F:DNA binding"/>
    <property type="evidence" value="ECO:0007669"/>
    <property type="project" value="UniProtKB-KW"/>
</dbReference>
<accession>A0A6B8KEF0</accession>
<dbReference type="InterPro" id="IPR010985">
    <property type="entry name" value="Ribbon_hlx_hlx"/>
</dbReference>
<evidence type="ECO:0000313" key="4">
    <source>
        <dbReference type="Proteomes" id="UP000309061"/>
    </source>
</evidence>
<evidence type="ECO:0000256" key="1">
    <source>
        <dbReference type="SAM" id="Coils"/>
    </source>
</evidence>
<dbReference type="KEGG" id="mhey:H2LOC_013720"/>
<keyword evidence="1" id="KW-0175">Coiled coil</keyword>
<evidence type="ECO:0000313" key="3">
    <source>
        <dbReference type="EMBL" id="QGM46666.1"/>
    </source>
</evidence>
<dbReference type="EMBL" id="CP046052">
    <property type="protein sequence ID" value="QGM46666.1"/>
    <property type="molecule type" value="Genomic_DNA"/>
</dbReference>
<dbReference type="Gene3D" id="1.10.1220.10">
    <property type="entry name" value="Met repressor-like"/>
    <property type="match status" value="1"/>
</dbReference>
<dbReference type="OrthoDB" id="6890552at2"/>
<name>A0A6B8KEF0_9HYPH</name>
<proteinExistence type="predicted"/>
<sequence length="110" mass="12271">MGTREVNVAKETRTLPEKFALRLPEGWLAKLGASAEANRRSTNAEIVARLEQSFQNENQPAQDEDREERLAMAEVHAEVAIEIADQLSSDIDDLKKRVAALEARPLGMRS</sequence>